<accession>A0A8J6EI54</accession>
<name>A0A8J6EI54_ELECQ</name>
<reference evidence="1" key="1">
    <citation type="thesis" date="2020" institute="ProQuest LLC" country="789 East Eisenhower Parkway, Ann Arbor, MI, USA">
        <title>Comparative Genomics and Chromosome Evolution.</title>
        <authorList>
            <person name="Mudd A.B."/>
        </authorList>
    </citation>
    <scope>NUCLEOTIDE SEQUENCE</scope>
    <source>
        <strain evidence="1">HN-11 Male</strain>
        <tissue evidence="1">Kidney and liver</tissue>
    </source>
</reference>
<sequence>MDHTAHSLDKLHVSCVYKKIEIHVSTIQVSACSAGHVLLMHWHLPVVLEQQRLSCFTASCRSLKCDHYVHAYSSVSQPH</sequence>
<evidence type="ECO:0000313" key="2">
    <source>
        <dbReference type="Proteomes" id="UP000770717"/>
    </source>
</evidence>
<proteinExistence type="predicted"/>
<protein>
    <submittedName>
        <fullName evidence="1">Uncharacterized protein</fullName>
    </submittedName>
</protein>
<gene>
    <name evidence="1" type="ORF">GDO78_020697</name>
</gene>
<comment type="caution">
    <text evidence="1">The sequence shown here is derived from an EMBL/GenBank/DDBJ whole genome shotgun (WGS) entry which is preliminary data.</text>
</comment>
<evidence type="ECO:0000313" key="1">
    <source>
        <dbReference type="EMBL" id="KAG9469364.1"/>
    </source>
</evidence>
<dbReference type="AlphaFoldDB" id="A0A8J6EI54"/>
<dbReference type="EMBL" id="WNTK01000548">
    <property type="protein sequence ID" value="KAG9469364.1"/>
    <property type="molecule type" value="Genomic_DNA"/>
</dbReference>
<keyword evidence="2" id="KW-1185">Reference proteome</keyword>
<organism evidence="1 2">
    <name type="scientific">Eleutherodactylus coqui</name>
    <name type="common">Puerto Rican coqui</name>
    <dbReference type="NCBI Taxonomy" id="57060"/>
    <lineage>
        <taxon>Eukaryota</taxon>
        <taxon>Metazoa</taxon>
        <taxon>Chordata</taxon>
        <taxon>Craniata</taxon>
        <taxon>Vertebrata</taxon>
        <taxon>Euteleostomi</taxon>
        <taxon>Amphibia</taxon>
        <taxon>Batrachia</taxon>
        <taxon>Anura</taxon>
        <taxon>Neobatrachia</taxon>
        <taxon>Hyloidea</taxon>
        <taxon>Eleutherodactylidae</taxon>
        <taxon>Eleutherodactylinae</taxon>
        <taxon>Eleutherodactylus</taxon>
        <taxon>Eleutherodactylus</taxon>
    </lineage>
</organism>
<dbReference type="Proteomes" id="UP000770717">
    <property type="component" value="Unassembled WGS sequence"/>
</dbReference>